<reference evidence="2" key="2">
    <citation type="submission" date="2014-07" db="EMBL/GenBank/DDBJ databases">
        <authorList>
            <person name="Hull J."/>
        </authorList>
    </citation>
    <scope>NUCLEOTIDE SEQUENCE</scope>
</reference>
<accession>A0A0A9WU49</accession>
<evidence type="ECO:0000313" key="2">
    <source>
        <dbReference type="EMBL" id="JAG10008.1"/>
    </source>
</evidence>
<dbReference type="EMBL" id="GBHO01033596">
    <property type="protein sequence ID" value="JAG10008.1"/>
    <property type="molecule type" value="Transcribed_RNA"/>
</dbReference>
<sequence length="238" mass="26425">MGTPDQNPSVSNNELKELISALSRGMETKLEEIKTELGAVIPELKALQVSHALLESTVQGHTKEVERSRKREKANNVILFNIPECNNEVDELTHLNSIIGPAVNVVFDELRVNYAFRLGRYVGNKPRPLLVAFTSRLSRDKVMAASDKLRTQNVGVAYDRSLEERQHRKRCLDLVSALKKHGKNVSLSKNEITMNGRATSLEEASAYLEKLSKGKRGRDSDSSGTSTPTPKKTGMKKA</sequence>
<proteinExistence type="predicted"/>
<gene>
    <name evidence="2" type="ORF">CM83_18886</name>
</gene>
<feature type="region of interest" description="Disordered" evidence="1">
    <location>
        <begin position="207"/>
        <end position="238"/>
    </location>
</feature>
<dbReference type="PANTHER" id="PTHR37445:SF3">
    <property type="entry name" value="ZINC FINGER PHD-TYPE DOMAIN-CONTAINING PROTEIN"/>
    <property type="match status" value="1"/>
</dbReference>
<name>A0A0A9WU49_LYGHE</name>
<protein>
    <submittedName>
        <fullName evidence="2">Uncharacterized protein</fullName>
    </submittedName>
</protein>
<evidence type="ECO:0000256" key="1">
    <source>
        <dbReference type="SAM" id="MobiDB-lite"/>
    </source>
</evidence>
<organism evidence="2">
    <name type="scientific">Lygus hesperus</name>
    <name type="common">Western plant bug</name>
    <dbReference type="NCBI Taxonomy" id="30085"/>
    <lineage>
        <taxon>Eukaryota</taxon>
        <taxon>Metazoa</taxon>
        <taxon>Ecdysozoa</taxon>
        <taxon>Arthropoda</taxon>
        <taxon>Hexapoda</taxon>
        <taxon>Insecta</taxon>
        <taxon>Pterygota</taxon>
        <taxon>Neoptera</taxon>
        <taxon>Paraneoptera</taxon>
        <taxon>Hemiptera</taxon>
        <taxon>Heteroptera</taxon>
        <taxon>Panheteroptera</taxon>
        <taxon>Cimicomorpha</taxon>
        <taxon>Miridae</taxon>
        <taxon>Mirini</taxon>
        <taxon>Lygus</taxon>
    </lineage>
</organism>
<dbReference type="AlphaFoldDB" id="A0A0A9WU49"/>
<dbReference type="PANTHER" id="PTHR37445">
    <property type="entry name" value="PROTEIN CBG24663"/>
    <property type="match status" value="1"/>
</dbReference>
<feature type="compositionally biased region" description="Low complexity" evidence="1">
    <location>
        <begin position="222"/>
        <end position="232"/>
    </location>
</feature>
<reference evidence="2" key="1">
    <citation type="journal article" date="2014" name="PLoS ONE">
        <title>Transcriptome-Based Identification of ABC Transporters in the Western Tarnished Plant Bug Lygus hesperus.</title>
        <authorList>
            <person name="Hull J.J."/>
            <person name="Chaney K."/>
            <person name="Geib S.M."/>
            <person name="Fabrick J.A."/>
            <person name="Brent C.S."/>
            <person name="Walsh D."/>
            <person name="Lavine L.C."/>
        </authorList>
    </citation>
    <scope>NUCLEOTIDE SEQUENCE</scope>
</reference>